<feature type="non-terminal residue" evidence="3">
    <location>
        <position position="173"/>
    </location>
</feature>
<proteinExistence type="predicted"/>
<dbReference type="Proteomes" id="UP000654075">
    <property type="component" value="Unassembled WGS sequence"/>
</dbReference>
<keyword evidence="1" id="KW-0677">Repeat</keyword>
<evidence type="ECO:0000313" key="4">
    <source>
        <dbReference type="Proteomes" id="UP000654075"/>
    </source>
</evidence>
<name>A0A813D183_POLGL</name>
<dbReference type="SUPFAM" id="SSF82185">
    <property type="entry name" value="Histone H3 K4-specific methyltransferase SET7/9 N-terminal domain"/>
    <property type="match status" value="1"/>
</dbReference>
<dbReference type="Pfam" id="PF02493">
    <property type="entry name" value="MORN"/>
    <property type="match status" value="2"/>
</dbReference>
<evidence type="ECO:0000256" key="2">
    <source>
        <dbReference type="SAM" id="MobiDB-lite"/>
    </source>
</evidence>
<feature type="region of interest" description="Disordered" evidence="2">
    <location>
        <begin position="1"/>
        <end position="28"/>
    </location>
</feature>
<keyword evidence="4" id="KW-1185">Reference proteome</keyword>
<organism evidence="3 4">
    <name type="scientific">Polarella glacialis</name>
    <name type="common">Dinoflagellate</name>
    <dbReference type="NCBI Taxonomy" id="89957"/>
    <lineage>
        <taxon>Eukaryota</taxon>
        <taxon>Sar</taxon>
        <taxon>Alveolata</taxon>
        <taxon>Dinophyceae</taxon>
        <taxon>Suessiales</taxon>
        <taxon>Suessiaceae</taxon>
        <taxon>Polarella</taxon>
    </lineage>
</organism>
<evidence type="ECO:0008006" key="5">
    <source>
        <dbReference type="Google" id="ProtNLM"/>
    </source>
</evidence>
<evidence type="ECO:0000256" key="1">
    <source>
        <dbReference type="ARBA" id="ARBA00022737"/>
    </source>
</evidence>
<reference evidence="3" key="1">
    <citation type="submission" date="2021-02" db="EMBL/GenBank/DDBJ databases">
        <authorList>
            <person name="Dougan E. K."/>
            <person name="Rhodes N."/>
            <person name="Thang M."/>
            <person name="Chan C."/>
        </authorList>
    </citation>
    <scope>NUCLEOTIDE SEQUENCE</scope>
</reference>
<dbReference type="InterPro" id="IPR003409">
    <property type="entry name" value="MORN"/>
</dbReference>
<gene>
    <name evidence="3" type="ORF">PGLA1383_LOCUS281</name>
</gene>
<dbReference type="Gene3D" id="2.20.110.10">
    <property type="entry name" value="Histone H3 K4-specific methyltransferase SET7/9 N-terminal domain"/>
    <property type="match status" value="1"/>
</dbReference>
<protein>
    <recommendedName>
        <fullName evidence="5">MORN repeat-containing protein 5</fullName>
    </recommendedName>
</protein>
<accession>A0A813D183</accession>
<comment type="caution">
    <text evidence="3">The sequence shown here is derived from an EMBL/GenBank/DDBJ whole genome shotgun (WGS) entry which is preliminary data.</text>
</comment>
<evidence type="ECO:0000313" key="3">
    <source>
        <dbReference type="EMBL" id="CAE8581259.1"/>
    </source>
</evidence>
<dbReference type="OrthoDB" id="282259at2759"/>
<sequence>MRPLSRDLSYGTSGVMGPGPDRGALGADQIPSSVRLKSGGGDAFGGPGPLLVGPVSKAQSAQGGLIGAGDKAGGSAGVVAAAAAFPAAAPAAFAASYFTQEVAELRDAQLFGGGPLVRNRVQHQFKSGAVYDGQMIGNVRDGWGTQTWPDGARYQGEWSNNSVSGMGCFSHGD</sequence>
<dbReference type="AlphaFoldDB" id="A0A813D183"/>
<dbReference type="EMBL" id="CAJNNV010000051">
    <property type="protein sequence ID" value="CAE8581259.1"/>
    <property type="molecule type" value="Genomic_DNA"/>
</dbReference>